<comment type="cofactor">
    <cofactor evidence="1">
        <name>Mg(2+)</name>
        <dbReference type="ChEBI" id="CHEBI:18420"/>
    </cofactor>
</comment>
<comment type="catalytic activity">
    <reaction evidence="1">
        <text>6-hydroxymethyl-7,8-dihydropterin + ATP = (7,8-dihydropterin-6-yl)methyl diphosphate + AMP + H(+)</text>
        <dbReference type="Rhea" id="RHEA:11412"/>
        <dbReference type="ChEBI" id="CHEBI:15378"/>
        <dbReference type="ChEBI" id="CHEBI:30616"/>
        <dbReference type="ChEBI" id="CHEBI:44841"/>
        <dbReference type="ChEBI" id="CHEBI:72950"/>
        <dbReference type="ChEBI" id="CHEBI:456215"/>
        <dbReference type="EC" id="2.7.6.3"/>
    </reaction>
</comment>
<protein>
    <recommendedName>
        <fullName evidence="1">6-hydroxymethyl-7,8-dihydropterin pyrophosphokinase</fullName>
        <shortName evidence="1">HPPK</shortName>
        <ecNumber evidence="1">2.7.6.3</ecNumber>
    </recommendedName>
    <alternativeName>
        <fullName evidence="1">2-amino-4-hydroxy-6-hydroxymethyldihydropteridine pyrophosphokinase</fullName>
    </alternativeName>
    <alternativeName>
        <fullName evidence="1">6-hydroxymethyl-7,8-dihydropterin diphosphokinase</fullName>
        <shortName evidence="1">6-HMPDK</shortName>
    </alternativeName>
    <alternativeName>
        <fullName evidence="1">7,8-dihydro-6-hydroxymethylpterin diphosphokinase</fullName>
    </alternativeName>
    <alternativeName>
        <fullName evidence="1">7,8-dihydro-6-hydroxymethylpterin pyrophosphokinase</fullName>
        <shortName evidence="1">PPPK</shortName>
    </alternativeName>
</protein>
<reference evidence="3" key="1">
    <citation type="submission" date="2016-03" db="EMBL/GenBank/DDBJ databases">
        <authorList>
            <person name="Borrel G."/>
            <person name="Mccann A."/>
            <person name="O'Toole P.W."/>
        </authorList>
    </citation>
    <scope>NUCLEOTIDE SEQUENCE</scope>
    <source>
        <strain evidence="3">183</strain>
    </source>
</reference>
<sequence>MDFSDWEPLYLEILDSFGFSRDDDEKSAQLLAELIRNRRIISPESLRISGEATVCGCGYNLEDDLEKYGIKGKLIAADGSVSRMGTRPDIIVTDLDGCIEKEIEANAGGSAAVIHAHGDNMNLLKRYVPLFEGPVLPTVQCRPPDGLFNFGGFTDGDRAVVLAKCLGAEKIHLRGFDFSKPYVKAGRDSEIKRKKLLWAKKIIEMVSPESLIL</sequence>
<name>A0A8J8TD09_9ARCH</name>
<dbReference type="PANTHER" id="PTHR39648:SF1">
    <property type="entry name" value="6-HYDROXYMETHYL-7,8-DIHYDROPTERIN PYROPHOSPHOKINASE"/>
    <property type="match status" value="1"/>
</dbReference>
<accession>A0A8J8TD09</accession>
<proteinExistence type="inferred from homology"/>
<dbReference type="RefSeq" id="WP_400256459.1">
    <property type="nucleotide sequence ID" value="NZ_CAYAYE010000027.1"/>
</dbReference>
<dbReference type="InterPro" id="IPR002826">
    <property type="entry name" value="MptE-like"/>
</dbReference>
<gene>
    <name evidence="1" type="primary">mptE</name>
    <name evidence="3" type="ORF">A3207_08555</name>
</gene>
<dbReference type="AlphaFoldDB" id="A0A8J8TD09"/>
<keyword evidence="1" id="KW-0067">ATP-binding</keyword>
<dbReference type="InterPro" id="IPR027510">
    <property type="entry name" value="HMPDK_MptE"/>
</dbReference>
<dbReference type="GO" id="GO:0016301">
    <property type="term" value="F:kinase activity"/>
    <property type="evidence" value="ECO:0007669"/>
    <property type="project" value="UniProtKB-KW"/>
</dbReference>
<dbReference type="GO" id="GO:0000287">
    <property type="term" value="F:magnesium ion binding"/>
    <property type="evidence" value="ECO:0007669"/>
    <property type="project" value="UniProtKB-UniRule"/>
</dbReference>
<evidence type="ECO:0000259" key="2">
    <source>
        <dbReference type="Pfam" id="PF01973"/>
    </source>
</evidence>
<dbReference type="HAMAP" id="MF_02131">
    <property type="entry name" value="HMPDK_arch"/>
    <property type="match status" value="1"/>
</dbReference>
<comment type="caution">
    <text evidence="3">The sequence shown here is derived from an EMBL/GenBank/DDBJ whole genome shotgun (WGS) entry which is preliminary data.</text>
</comment>
<evidence type="ECO:0000256" key="1">
    <source>
        <dbReference type="HAMAP-Rule" id="MF_02131"/>
    </source>
</evidence>
<dbReference type="Proteomes" id="UP000752814">
    <property type="component" value="Unassembled WGS sequence"/>
</dbReference>
<keyword evidence="1" id="KW-0460">Magnesium</keyword>
<feature type="domain" description="6-hydroxymethylpterin diphosphokinase MptE-like" evidence="2">
    <location>
        <begin position="51"/>
        <end position="179"/>
    </location>
</feature>
<evidence type="ECO:0000313" key="3">
    <source>
        <dbReference type="EMBL" id="TQS81390.1"/>
    </source>
</evidence>
<keyword evidence="1" id="KW-0808">Transferase</keyword>
<dbReference type="EC" id="2.7.6.3" evidence="1"/>
<comment type="similarity">
    <text evidence="1">Belongs to the archaeal 6-HMPDK family.</text>
</comment>
<keyword evidence="1" id="KW-0547">Nucleotide-binding</keyword>
<dbReference type="PANTHER" id="PTHR39648">
    <property type="entry name" value="6-HYDROXYMETHYL-7,8-DIHYDROPTERIN PYROPHOSPHOKINASE"/>
    <property type="match status" value="1"/>
</dbReference>
<evidence type="ECO:0000313" key="4">
    <source>
        <dbReference type="Proteomes" id="UP000752814"/>
    </source>
</evidence>
<dbReference type="GO" id="GO:0005524">
    <property type="term" value="F:ATP binding"/>
    <property type="evidence" value="ECO:0007669"/>
    <property type="project" value="UniProtKB-UniRule"/>
</dbReference>
<organism evidence="3 4">
    <name type="scientific">Candidatus Methanomassiliicoccus intestinalis</name>
    <dbReference type="NCBI Taxonomy" id="1406512"/>
    <lineage>
        <taxon>Archaea</taxon>
        <taxon>Methanobacteriati</taxon>
        <taxon>Thermoplasmatota</taxon>
        <taxon>Thermoplasmata</taxon>
        <taxon>Methanomassiliicoccales</taxon>
        <taxon>Methanomassiliicoccaceae</taxon>
        <taxon>Methanomassiliicoccus</taxon>
    </lineage>
</organism>
<dbReference type="GO" id="GO:0003848">
    <property type="term" value="F:2-amino-4-hydroxy-6-hydroxymethyldihydropteridine diphosphokinase activity"/>
    <property type="evidence" value="ECO:0007669"/>
    <property type="project" value="UniProtKB-UniRule"/>
</dbReference>
<comment type="function">
    <text evidence="1">Catalyzes the transfer of diphosphate from ATP to 6-hydroxymethyl-7,8-dihydropterin (6-HMD), leading to 6-hydroxymethyl-7,8-dihydropterin diphosphate (6-HMDP).</text>
</comment>
<dbReference type="EMBL" id="LVVT01000023">
    <property type="protein sequence ID" value="TQS81390.1"/>
    <property type="molecule type" value="Genomic_DNA"/>
</dbReference>
<keyword evidence="1" id="KW-0418">Kinase</keyword>
<dbReference type="Pfam" id="PF01973">
    <property type="entry name" value="MptE-like"/>
    <property type="match status" value="1"/>
</dbReference>